<dbReference type="SUPFAM" id="SSF53822">
    <property type="entry name" value="Periplasmic binding protein-like I"/>
    <property type="match status" value="1"/>
</dbReference>
<evidence type="ECO:0000256" key="1">
    <source>
        <dbReference type="ARBA" id="ARBA00010062"/>
    </source>
</evidence>
<dbReference type="InterPro" id="IPR051010">
    <property type="entry name" value="BCAA_transport"/>
</dbReference>
<comment type="caution">
    <text evidence="5">The sequence shown here is derived from an EMBL/GenBank/DDBJ whole genome shotgun (WGS) entry which is preliminary data.</text>
</comment>
<dbReference type="Pfam" id="PF13458">
    <property type="entry name" value="Peripla_BP_6"/>
    <property type="match status" value="1"/>
</dbReference>
<reference evidence="5" key="1">
    <citation type="submission" date="2020-10" db="EMBL/GenBank/DDBJ databases">
        <title>Taxonomic study of unclassified bacteria belonging to the class Ktedonobacteria.</title>
        <authorList>
            <person name="Yabe S."/>
            <person name="Wang C.M."/>
            <person name="Zheng Y."/>
            <person name="Sakai Y."/>
            <person name="Cavaletti L."/>
            <person name="Monciardini P."/>
            <person name="Donadio S."/>
        </authorList>
    </citation>
    <scope>NUCLEOTIDE SEQUENCE</scope>
    <source>
        <strain evidence="5">ID150040</strain>
    </source>
</reference>
<feature type="signal peptide" evidence="3">
    <location>
        <begin position="1"/>
        <end position="35"/>
    </location>
</feature>
<gene>
    <name evidence="5" type="ORF">KSF_013840</name>
</gene>
<keyword evidence="6" id="KW-1185">Reference proteome</keyword>
<feature type="domain" description="Leucine-binding protein" evidence="4">
    <location>
        <begin position="43"/>
        <end position="396"/>
    </location>
</feature>
<keyword evidence="2 3" id="KW-0732">Signal</keyword>
<evidence type="ECO:0000256" key="3">
    <source>
        <dbReference type="SAM" id="SignalP"/>
    </source>
</evidence>
<dbReference type="PROSITE" id="PS51257">
    <property type="entry name" value="PROKAR_LIPOPROTEIN"/>
    <property type="match status" value="1"/>
</dbReference>
<evidence type="ECO:0000313" key="5">
    <source>
        <dbReference type="EMBL" id="GHO91336.1"/>
    </source>
</evidence>
<comment type="similarity">
    <text evidence="1">Belongs to the leucine-binding protein family.</text>
</comment>
<dbReference type="InterPro" id="IPR028082">
    <property type="entry name" value="Peripla_BP_I"/>
</dbReference>
<dbReference type="AlphaFoldDB" id="A0A8J3IJJ6"/>
<proteinExistence type="inferred from homology"/>
<dbReference type="CDD" id="cd06338">
    <property type="entry name" value="PBP1_ABC_ligand_binding-like"/>
    <property type="match status" value="1"/>
</dbReference>
<accession>A0A8J3IJJ6</accession>
<dbReference type="InterPro" id="IPR028081">
    <property type="entry name" value="Leu-bd"/>
</dbReference>
<protein>
    <submittedName>
        <fullName evidence="5">Branched-chain amino acid ABC transporter substrate-binding protein</fullName>
    </submittedName>
</protein>
<evidence type="ECO:0000259" key="4">
    <source>
        <dbReference type="Pfam" id="PF13458"/>
    </source>
</evidence>
<organism evidence="5 6">
    <name type="scientific">Reticulibacter mediterranei</name>
    <dbReference type="NCBI Taxonomy" id="2778369"/>
    <lineage>
        <taxon>Bacteria</taxon>
        <taxon>Bacillati</taxon>
        <taxon>Chloroflexota</taxon>
        <taxon>Ktedonobacteria</taxon>
        <taxon>Ktedonobacterales</taxon>
        <taxon>Reticulibacteraceae</taxon>
        <taxon>Reticulibacter</taxon>
    </lineage>
</organism>
<evidence type="ECO:0000256" key="2">
    <source>
        <dbReference type="ARBA" id="ARBA00022729"/>
    </source>
</evidence>
<dbReference type="RefSeq" id="WP_236065103.1">
    <property type="nucleotide sequence ID" value="NZ_BNJK01000001.1"/>
</dbReference>
<dbReference type="Proteomes" id="UP000597444">
    <property type="component" value="Unassembled WGS sequence"/>
</dbReference>
<sequence>MLPFGRIGNFLSSILVVSMLLAGLSACSQMGGNNAANMQDQKPVTIGYSVSLTGDFSSDGKAVQQGYELWRNSVNQRGGLLGRPVDLKFYDDGSDTDRASANYKRLIETDHVDLLLGPFSTKLTVPSMHVADQYDYAFIGGAGNGKKAFQQTLQNKNFFMASLPSETALDSFSQFLLSLPLDLRPKTVAYVAVDDPFAVPQVNYAKGILSKGGLKTVFNEPAFSSDLKDATPIAKKVAASNADVVVFGTVGLDLSVSFIKTFAEQNYNPKAFIATSGPDEGAAFMKAVGQKGTEGTFVPNSGWYPGINTFQSTQFVQEYIAKYGGDADDINSGTVQGYSAGQVLEQAVTQAKSLDNKTLIKTLHDGTFNNLFGPVKFNDQGQNTLGVSYLFQWQAGKLIPVYPDSQAQANPEYPKNSWS</sequence>
<dbReference type="Gene3D" id="3.40.50.2300">
    <property type="match status" value="2"/>
</dbReference>
<feature type="chain" id="PRO_5035252058" evidence="3">
    <location>
        <begin position="36"/>
        <end position="419"/>
    </location>
</feature>
<dbReference type="PANTHER" id="PTHR30483">
    <property type="entry name" value="LEUCINE-SPECIFIC-BINDING PROTEIN"/>
    <property type="match status" value="1"/>
</dbReference>
<evidence type="ECO:0000313" key="6">
    <source>
        <dbReference type="Proteomes" id="UP000597444"/>
    </source>
</evidence>
<name>A0A8J3IJJ6_9CHLR</name>
<dbReference type="EMBL" id="BNJK01000001">
    <property type="protein sequence ID" value="GHO91336.1"/>
    <property type="molecule type" value="Genomic_DNA"/>
</dbReference>